<evidence type="ECO:0000313" key="2">
    <source>
        <dbReference type="EMBL" id="PZR03265.1"/>
    </source>
</evidence>
<dbReference type="AlphaFoldDB" id="A0A2W5SV11"/>
<gene>
    <name evidence="2" type="ORF">DI525_10650</name>
</gene>
<protein>
    <submittedName>
        <fullName evidence="2">FAD-binding oxidoreductase</fullName>
    </submittedName>
</protein>
<proteinExistence type="predicted"/>
<evidence type="ECO:0000313" key="3">
    <source>
        <dbReference type="Proteomes" id="UP000249432"/>
    </source>
</evidence>
<reference evidence="2 3" key="1">
    <citation type="submission" date="2017-08" db="EMBL/GenBank/DDBJ databases">
        <title>Infants hospitalized years apart are colonized by the same room-sourced microbial strains.</title>
        <authorList>
            <person name="Brooks B."/>
            <person name="Olm M.R."/>
            <person name="Firek B.A."/>
            <person name="Baker R."/>
            <person name="Thomas B.C."/>
            <person name="Morowitz M.J."/>
            <person name="Banfield J.F."/>
        </authorList>
    </citation>
    <scope>NUCLEOTIDE SEQUENCE [LARGE SCALE GENOMIC DNA]</scope>
    <source>
        <strain evidence="2">S2_003_000_R1_3</strain>
    </source>
</reference>
<organism evidence="2 3">
    <name type="scientific">Corynebacterium kroppenstedtii</name>
    <dbReference type="NCBI Taxonomy" id="161879"/>
    <lineage>
        <taxon>Bacteria</taxon>
        <taxon>Bacillati</taxon>
        <taxon>Actinomycetota</taxon>
        <taxon>Actinomycetes</taxon>
        <taxon>Mycobacteriales</taxon>
        <taxon>Corynebacteriaceae</taxon>
        <taxon>Corynebacterium</taxon>
    </lineage>
</organism>
<dbReference type="Proteomes" id="UP000249432">
    <property type="component" value="Unassembled WGS sequence"/>
</dbReference>
<feature type="region of interest" description="Disordered" evidence="1">
    <location>
        <begin position="1"/>
        <end position="22"/>
    </location>
</feature>
<comment type="caution">
    <text evidence="2">The sequence shown here is derived from an EMBL/GenBank/DDBJ whole genome shotgun (WGS) entry which is preliminary data.</text>
</comment>
<feature type="non-terminal residue" evidence="2">
    <location>
        <position position="52"/>
    </location>
</feature>
<evidence type="ECO:0000256" key="1">
    <source>
        <dbReference type="SAM" id="MobiDB-lite"/>
    </source>
</evidence>
<name>A0A2W5SV11_9CORY</name>
<sequence>MPVRVPTPHSSADSDSPESDRDRLARELAILVDDFDGTITFDDDVIAAHSHD</sequence>
<accession>A0A2W5SV11</accession>
<dbReference type="EMBL" id="QFRA01000048">
    <property type="protein sequence ID" value="PZR03265.1"/>
    <property type="molecule type" value="Genomic_DNA"/>
</dbReference>